<feature type="compositionally biased region" description="Basic and acidic residues" evidence="3">
    <location>
        <begin position="589"/>
        <end position="602"/>
    </location>
</feature>
<feature type="region of interest" description="Disordered" evidence="3">
    <location>
        <begin position="738"/>
        <end position="780"/>
    </location>
</feature>
<evidence type="ECO:0000256" key="1">
    <source>
        <dbReference type="ARBA" id="ARBA00023117"/>
    </source>
</evidence>
<keyword evidence="1 2" id="KW-0103">Bromodomain</keyword>
<keyword evidence="7" id="KW-1185">Reference proteome</keyword>
<dbReference type="SMART" id="SM00297">
    <property type="entry name" value="BROMO"/>
    <property type="match status" value="2"/>
</dbReference>
<gene>
    <name evidence="6" type="ORF">EUX98_g7164</name>
</gene>
<feature type="compositionally biased region" description="Polar residues" evidence="3">
    <location>
        <begin position="82"/>
        <end position="91"/>
    </location>
</feature>
<dbReference type="InterPro" id="IPR036427">
    <property type="entry name" value="Bromodomain-like_sf"/>
</dbReference>
<feature type="region of interest" description="Disordered" evidence="3">
    <location>
        <begin position="701"/>
        <end position="722"/>
    </location>
</feature>
<dbReference type="EMBL" id="SGPM01000287">
    <property type="protein sequence ID" value="THH27018.1"/>
    <property type="molecule type" value="Genomic_DNA"/>
</dbReference>
<feature type="compositionally biased region" description="Pro residues" evidence="3">
    <location>
        <begin position="207"/>
        <end position="218"/>
    </location>
</feature>
<feature type="compositionally biased region" description="Low complexity" evidence="3">
    <location>
        <begin position="768"/>
        <end position="780"/>
    </location>
</feature>
<feature type="compositionally biased region" description="Basic and acidic residues" evidence="3">
    <location>
        <begin position="113"/>
        <end position="128"/>
    </location>
</feature>
<feature type="compositionally biased region" description="Pro residues" evidence="3">
    <location>
        <begin position="97"/>
        <end position="108"/>
    </location>
</feature>
<protein>
    <recommendedName>
        <fullName evidence="8">Bromodomain-containing protein</fullName>
    </recommendedName>
</protein>
<feature type="compositionally biased region" description="Basic and acidic residues" evidence="3">
    <location>
        <begin position="390"/>
        <end position="404"/>
    </location>
</feature>
<dbReference type="Proteomes" id="UP000308730">
    <property type="component" value="Unassembled WGS sequence"/>
</dbReference>
<dbReference type="PROSITE" id="PS50014">
    <property type="entry name" value="BROMODOMAIN_2"/>
    <property type="match status" value="2"/>
</dbReference>
<dbReference type="GO" id="GO:0006338">
    <property type="term" value="P:chromatin remodeling"/>
    <property type="evidence" value="ECO:0007669"/>
    <property type="project" value="TreeGrafter"/>
</dbReference>
<dbReference type="InterPro" id="IPR001487">
    <property type="entry name" value="Bromodomain"/>
</dbReference>
<dbReference type="OrthoDB" id="784962at2759"/>
<evidence type="ECO:0008006" key="8">
    <source>
        <dbReference type="Google" id="ProtNLM"/>
    </source>
</evidence>
<evidence type="ECO:0000313" key="7">
    <source>
        <dbReference type="Proteomes" id="UP000308730"/>
    </source>
</evidence>
<feature type="region of interest" description="Disordered" evidence="3">
    <location>
        <begin position="580"/>
        <end position="634"/>
    </location>
</feature>
<dbReference type="PRINTS" id="PR00503">
    <property type="entry name" value="BROMODOMAIN"/>
</dbReference>
<dbReference type="InterPro" id="IPR038336">
    <property type="entry name" value="NET_sf"/>
</dbReference>
<dbReference type="Pfam" id="PF17035">
    <property type="entry name" value="BET"/>
    <property type="match status" value="1"/>
</dbReference>
<feature type="region of interest" description="Disordered" evidence="3">
    <location>
        <begin position="541"/>
        <end position="560"/>
    </location>
</feature>
<name>A0A4S4MP57_9APHY</name>
<evidence type="ECO:0000256" key="3">
    <source>
        <dbReference type="SAM" id="MobiDB-lite"/>
    </source>
</evidence>
<feature type="compositionally biased region" description="Basic and acidic residues" evidence="3">
    <location>
        <begin position="60"/>
        <end position="79"/>
    </location>
</feature>
<organism evidence="6 7">
    <name type="scientific">Antrodiella citrinella</name>
    <dbReference type="NCBI Taxonomy" id="2447956"/>
    <lineage>
        <taxon>Eukaryota</taxon>
        <taxon>Fungi</taxon>
        <taxon>Dikarya</taxon>
        <taxon>Basidiomycota</taxon>
        <taxon>Agaricomycotina</taxon>
        <taxon>Agaricomycetes</taxon>
        <taxon>Polyporales</taxon>
        <taxon>Steccherinaceae</taxon>
        <taxon>Antrodiella</taxon>
    </lineage>
</organism>
<reference evidence="6 7" key="1">
    <citation type="submission" date="2019-02" db="EMBL/GenBank/DDBJ databases">
        <title>Genome sequencing of the rare red list fungi Antrodiella citrinella (Flaviporus citrinellus).</title>
        <authorList>
            <person name="Buettner E."/>
            <person name="Kellner H."/>
        </authorList>
    </citation>
    <scope>NUCLEOTIDE SEQUENCE [LARGE SCALE GENOMIC DNA]</scope>
    <source>
        <strain evidence="6 7">DSM 108506</strain>
    </source>
</reference>
<dbReference type="InterPro" id="IPR050935">
    <property type="entry name" value="Bromo_chromatin_reader"/>
</dbReference>
<dbReference type="GO" id="GO:0000785">
    <property type="term" value="C:chromatin"/>
    <property type="evidence" value="ECO:0007669"/>
    <property type="project" value="TreeGrafter"/>
</dbReference>
<evidence type="ECO:0000256" key="2">
    <source>
        <dbReference type="PROSITE-ProRule" id="PRU00035"/>
    </source>
</evidence>
<feature type="domain" description="Bromo" evidence="4">
    <location>
        <begin position="248"/>
        <end position="332"/>
    </location>
</feature>
<dbReference type="Gene3D" id="1.20.920.10">
    <property type="entry name" value="Bromodomain-like"/>
    <property type="match status" value="2"/>
</dbReference>
<dbReference type="AlphaFoldDB" id="A0A4S4MP57"/>
<dbReference type="Pfam" id="PF00439">
    <property type="entry name" value="Bromodomain"/>
    <property type="match status" value="2"/>
</dbReference>
<proteinExistence type="predicted"/>
<feature type="region of interest" description="Disordered" evidence="3">
    <location>
        <begin position="350"/>
        <end position="415"/>
    </location>
</feature>
<feature type="region of interest" description="Disordered" evidence="3">
    <location>
        <begin position="1"/>
        <end position="230"/>
    </location>
</feature>
<dbReference type="PROSITE" id="PS51525">
    <property type="entry name" value="NET"/>
    <property type="match status" value="1"/>
</dbReference>
<comment type="caution">
    <text evidence="6">The sequence shown here is derived from an EMBL/GenBank/DDBJ whole genome shotgun (WGS) entry which is preliminary data.</text>
</comment>
<dbReference type="Gene3D" id="1.20.1270.220">
    <property type="match status" value="1"/>
</dbReference>
<feature type="compositionally biased region" description="Polar residues" evidence="3">
    <location>
        <begin position="162"/>
        <end position="178"/>
    </location>
</feature>
<feature type="compositionally biased region" description="Polar residues" evidence="3">
    <location>
        <begin position="1"/>
        <end position="10"/>
    </location>
</feature>
<feature type="domain" description="NET" evidence="5">
    <location>
        <begin position="622"/>
        <end position="703"/>
    </location>
</feature>
<dbReference type="PANTHER" id="PTHR22880:SF225">
    <property type="entry name" value="BROMODOMAIN-CONTAINING PROTEIN BET-1-RELATED"/>
    <property type="match status" value="1"/>
</dbReference>
<evidence type="ECO:0000313" key="6">
    <source>
        <dbReference type="EMBL" id="THH27018.1"/>
    </source>
</evidence>
<evidence type="ECO:0000259" key="5">
    <source>
        <dbReference type="PROSITE" id="PS51525"/>
    </source>
</evidence>
<dbReference type="GO" id="GO:0005634">
    <property type="term" value="C:nucleus"/>
    <property type="evidence" value="ECO:0007669"/>
    <property type="project" value="TreeGrafter"/>
</dbReference>
<dbReference type="SUPFAM" id="SSF47370">
    <property type="entry name" value="Bromodomain"/>
    <property type="match status" value="2"/>
</dbReference>
<dbReference type="InterPro" id="IPR027353">
    <property type="entry name" value="NET_dom"/>
</dbReference>
<evidence type="ECO:0000259" key="4">
    <source>
        <dbReference type="PROSITE" id="PS50014"/>
    </source>
</evidence>
<feature type="compositionally biased region" description="Low complexity" evidence="3">
    <location>
        <begin position="148"/>
        <end position="161"/>
    </location>
</feature>
<sequence>MSDAPTSNGVLANGHHSGHDPTPDAPNGVQNASPDSPATPVDDSVVPEAKIDVDYTAAESDMRNLKVEPPRDSDNDLRDASTVPQVQSPSDPDSIPVNPPQGSPPPPNGELLEDVKMAEQVEPVHADADVVMADSDAHQPNGLPNGHASPPVSSIPAVSSSNTAVDSLAESSPYSININVDDDKPPPSKRARKYSDAEKASVANTATPPPASVSPAPPNGEASPRHNGFSTINASQHRFLVSSIRTLKRSKDSAPFIHPVDPVAMSIPHYPSIIKHPMSFSVIESKLAASNPMKPDPNPANPRYHAADEVVADVRLIFSNCVTFNGPDHAITQMGKRLEETLDKMMKSLPPPDEVKPIVKKSVTPPPPPPPAPVVKKPVRKGSTAVPVIRRTDDPVGRPKREIHPPPPKDLPYADIPKKRKAKISRSGSGQADQLKFCDATLKQLNKKTHYSIAHPFYEPVDWVRLELPAYPKIVKKPMDLATMRKKLDAGEYTSADKFHDDFKLMIRNCFSFNPSGTPVNLAGQELQRLFDERWKSLPPLVVAEPSDDEEEELEEDEDEHARMIADMETQIENMNRNLEYLKKSKMKDKKEKKEKKVKEKPVASSSKKSAPKPPSTKKKNKKQPVSDDDVLSFEQKKDLSDTIAKLDGAKLEKVIQIIHEGVPEIRDSTEEIELEIDQLPSQVLTKLYNFVIRPMRPTATKRSRTGKGTGTGGLKRKSMDEDVEAEKIRVLEERMALFDGGKGSASGTTPSRAAAGARGDDSEHSSDSSSDDSSGSDSE</sequence>
<feature type="domain" description="Bromo" evidence="4">
    <location>
        <begin position="449"/>
        <end position="521"/>
    </location>
</feature>
<feature type="compositionally biased region" description="Pro residues" evidence="3">
    <location>
        <begin position="364"/>
        <end position="373"/>
    </location>
</feature>
<accession>A0A4S4MP57</accession>
<dbReference type="PANTHER" id="PTHR22880">
    <property type="entry name" value="FALZ-RELATED BROMODOMAIN-CONTAINING PROTEINS"/>
    <property type="match status" value="1"/>
</dbReference>
<feature type="compositionally biased region" description="Acidic residues" evidence="3">
    <location>
        <begin position="546"/>
        <end position="559"/>
    </location>
</feature>
<dbReference type="GO" id="GO:0006355">
    <property type="term" value="P:regulation of DNA-templated transcription"/>
    <property type="evidence" value="ECO:0007669"/>
    <property type="project" value="TreeGrafter"/>
</dbReference>